<evidence type="ECO:0000313" key="2">
    <source>
        <dbReference type="EMBL" id="RUR70169.1"/>
    </source>
</evidence>
<dbReference type="AlphaFoldDB" id="A0A3S0XCK1"/>
<proteinExistence type="predicted"/>
<comment type="caution">
    <text evidence="2">The sequence shown here is derived from an EMBL/GenBank/DDBJ whole genome shotgun (WGS) entry which is preliminary data.</text>
</comment>
<dbReference type="Proteomes" id="UP000281118">
    <property type="component" value="Unassembled WGS sequence"/>
</dbReference>
<feature type="chain" id="PRO_5018755483" evidence="1">
    <location>
        <begin position="31"/>
        <end position="181"/>
    </location>
</feature>
<accession>A0A3S0XCK1</accession>
<dbReference type="RefSeq" id="WP_126024272.1">
    <property type="nucleotide sequence ID" value="NZ_RXFT01000011.1"/>
</dbReference>
<dbReference type="EMBL" id="RXFT01000011">
    <property type="protein sequence ID" value="RUR70169.1"/>
    <property type="molecule type" value="Genomic_DNA"/>
</dbReference>
<gene>
    <name evidence="2" type="ORF">EJP67_24240</name>
</gene>
<evidence type="ECO:0000313" key="3">
    <source>
        <dbReference type="Proteomes" id="UP000281118"/>
    </source>
</evidence>
<protein>
    <submittedName>
        <fullName evidence="2">Uncharacterized protein</fullName>
    </submittedName>
</protein>
<sequence length="181" mass="20315">MIFAKKNFSREKLQKAFFIFALSFSPFSFAGYAGGPYVVWVNLDRSVNGKRVDKIIANFATSKSVNCDGQWKMGDSLLYMVARPSSISDSLVEDVFLRNDKIQMKRLSLALKNHRDADFPSHEGLDGVVIYSNKRDAKIMSFTKGRRKIESVRIASPGELPSKKDIEDAFCALLPPITRAP</sequence>
<keyword evidence="1" id="KW-0732">Signal</keyword>
<evidence type="ECO:0000256" key="1">
    <source>
        <dbReference type="SAM" id="SignalP"/>
    </source>
</evidence>
<dbReference type="OrthoDB" id="8856800at2"/>
<name>A0A3S0XCK1_9BURK</name>
<feature type="signal peptide" evidence="1">
    <location>
        <begin position="1"/>
        <end position="30"/>
    </location>
</feature>
<organism evidence="2 3">
    <name type="scientific">Variovorax guangxiensis</name>
    <dbReference type="NCBI Taxonomy" id="1775474"/>
    <lineage>
        <taxon>Bacteria</taxon>
        <taxon>Pseudomonadati</taxon>
        <taxon>Pseudomonadota</taxon>
        <taxon>Betaproteobacteria</taxon>
        <taxon>Burkholderiales</taxon>
        <taxon>Comamonadaceae</taxon>
        <taxon>Variovorax</taxon>
    </lineage>
</organism>
<reference evidence="2 3" key="1">
    <citation type="submission" date="2018-12" db="EMBL/GenBank/DDBJ databases">
        <title>The genome sequences of Variovorax guangxiensis DSM 27352.</title>
        <authorList>
            <person name="Gao J."/>
            <person name="Sun J."/>
        </authorList>
    </citation>
    <scope>NUCLEOTIDE SEQUENCE [LARGE SCALE GENOMIC DNA]</scope>
    <source>
        <strain evidence="2 3">DSM 27352</strain>
    </source>
</reference>